<protein>
    <submittedName>
        <fullName evidence="1">Uncharacterized protein</fullName>
    </submittedName>
</protein>
<dbReference type="Proteomes" id="UP000663311">
    <property type="component" value="Segment"/>
</dbReference>
<gene>
    <name evidence="1" type="ORF">CPT_Shady_048</name>
</gene>
<evidence type="ECO:0000313" key="2">
    <source>
        <dbReference type="Proteomes" id="UP000663311"/>
    </source>
</evidence>
<proteinExistence type="predicted"/>
<accession>A0A873WE97</accession>
<keyword evidence="2" id="KW-1185">Reference proteome</keyword>
<reference evidence="1" key="1">
    <citation type="submission" date="2020-07" db="EMBL/GenBank/DDBJ databases">
        <title>Complete genome sequence of Streptomyces phage Shady.</title>
        <authorList>
            <person name="Ortega C.A."/>
            <person name="Hernandez I."/>
            <person name="Guadalupe Vizoso-Pinto M."/>
            <person name="Clark J.D."/>
            <person name="Liu M."/>
            <person name="Burrowes B.H."/>
        </authorList>
    </citation>
    <scope>NUCLEOTIDE SEQUENCE</scope>
</reference>
<organism evidence="1 2">
    <name type="scientific">Streptomyces phage Shady</name>
    <dbReference type="NCBI Taxonomy" id="2767585"/>
    <lineage>
        <taxon>Viruses</taxon>
        <taxon>Duplodnaviria</taxon>
        <taxon>Heunggongvirae</taxon>
        <taxon>Uroviricota</taxon>
        <taxon>Caudoviricetes</taxon>
        <taxon>Colingsworthviridae</taxon>
        <taxon>Shadyvirus</taxon>
        <taxon>Shadyvirus shady</taxon>
    </lineage>
</organism>
<evidence type="ECO:0000313" key="1">
    <source>
        <dbReference type="EMBL" id="QPB09809.1"/>
    </source>
</evidence>
<dbReference type="EMBL" id="MT701596">
    <property type="protein sequence ID" value="QPB09809.1"/>
    <property type="molecule type" value="Genomic_DNA"/>
</dbReference>
<sequence length="66" mass="7371">MSFYDNIGGCGYGSRPCANCESEPAASGDLYCETECRAEAEGWTDSDWDAWQSTQADRYAWSRLDN</sequence>
<name>A0A873WE97_9CAUD</name>